<dbReference type="PANTHER" id="PTHR47947">
    <property type="entry name" value="CYTOCHROME P450 82C3-RELATED"/>
    <property type="match status" value="1"/>
</dbReference>
<evidence type="ECO:0000256" key="2">
    <source>
        <dbReference type="ARBA" id="ARBA00004370"/>
    </source>
</evidence>
<keyword evidence="9" id="KW-0503">Monooxygenase</keyword>
<evidence type="ECO:0000256" key="4">
    <source>
        <dbReference type="ARBA" id="ARBA00022692"/>
    </source>
</evidence>
<keyword evidence="8" id="KW-0408">Iron</keyword>
<keyword evidence="12" id="KW-1185">Reference proteome</keyword>
<keyword evidence="6" id="KW-1133">Transmembrane helix</keyword>
<dbReference type="GO" id="GO:0016020">
    <property type="term" value="C:membrane"/>
    <property type="evidence" value="ECO:0007669"/>
    <property type="project" value="UniProtKB-SubCell"/>
</dbReference>
<dbReference type="GO" id="GO:0005506">
    <property type="term" value="F:iron ion binding"/>
    <property type="evidence" value="ECO:0007669"/>
    <property type="project" value="InterPro"/>
</dbReference>
<evidence type="ECO:0000313" key="12">
    <source>
        <dbReference type="Proteomes" id="UP001188597"/>
    </source>
</evidence>
<organism evidence="11 12">
    <name type="scientific">Escallonia herrerae</name>
    <dbReference type="NCBI Taxonomy" id="1293975"/>
    <lineage>
        <taxon>Eukaryota</taxon>
        <taxon>Viridiplantae</taxon>
        <taxon>Streptophyta</taxon>
        <taxon>Embryophyta</taxon>
        <taxon>Tracheophyta</taxon>
        <taxon>Spermatophyta</taxon>
        <taxon>Magnoliopsida</taxon>
        <taxon>eudicotyledons</taxon>
        <taxon>Gunneridae</taxon>
        <taxon>Pentapetalae</taxon>
        <taxon>asterids</taxon>
        <taxon>campanulids</taxon>
        <taxon>Escalloniales</taxon>
        <taxon>Escalloniaceae</taxon>
        <taxon>Escallonia</taxon>
    </lineage>
</organism>
<keyword evidence="4" id="KW-0812">Transmembrane</keyword>
<evidence type="ECO:0000256" key="9">
    <source>
        <dbReference type="ARBA" id="ARBA00023033"/>
    </source>
</evidence>
<gene>
    <name evidence="11" type="ORF">RJ639_013496</name>
</gene>
<evidence type="ECO:0000256" key="6">
    <source>
        <dbReference type="ARBA" id="ARBA00022989"/>
    </source>
</evidence>
<comment type="cofactor">
    <cofactor evidence="1">
        <name>heme</name>
        <dbReference type="ChEBI" id="CHEBI:30413"/>
    </cofactor>
</comment>
<evidence type="ECO:0000256" key="7">
    <source>
        <dbReference type="ARBA" id="ARBA00023002"/>
    </source>
</evidence>
<sequence length="145" mass="16416">MVSIREDEVMVLLHKLAKTSCHGFVKVELKSKLSELTFNNIMRMESVISVKIGASNPGDFLPVLRWINYKGVEKTLVRLGKKMDAFMQGLVDENWRGNGKNNNMISHLLSLQESQPEYYTDQIIKGLVLVPSLCSEPLIRCNIGH</sequence>
<dbReference type="Gene3D" id="1.10.630.10">
    <property type="entry name" value="Cytochrome P450"/>
    <property type="match status" value="1"/>
</dbReference>
<dbReference type="GO" id="GO:0016705">
    <property type="term" value="F:oxidoreductase activity, acting on paired donors, with incorporation or reduction of molecular oxygen"/>
    <property type="evidence" value="ECO:0007669"/>
    <property type="project" value="InterPro"/>
</dbReference>
<dbReference type="GO" id="GO:0004497">
    <property type="term" value="F:monooxygenase activity"/>
    <property type="evidence" value="ECO:0007669"/>
    <property type="project" value="UniProtKB-KW"/>
</dbReference>
<evidence type="ECO:0000256" key="10">
    <source>
        <dbReference type="ARBA" id="ARBA00023136"/>
    </source>
</evidence>
<dbReference type="InterPro" id="IPR036396">
    <property type="entry name" value="Cyt_P450_sf"/>
</dbReference>
<evidence type="ECO:0000313" key="11">
    <source>
        <dbReference type="EMBL" id="KAK3007760.1"/>
    </source>
</evidence>
<reference evidence="11" key="1">
    <citation type="submission" date="2022-12" db="EMBL/GenBank/DDBJ databases">
        <title>Draft genome assemblies for two species of Escallonia (Escalloniales).</title>
        <authorList>
            <person name="Chanderbali A."/>
            <person name="Dervinis C."/>
            <person name="Anghel I."/>
            <person name="Soltis D."/>
            <person name="Soltis P."/>
            <person name="Zapata F."/>
        </authorList>
    </citation>
    <scope>NUCLEOTIDE SEQUENCE</scope>
    <source>
        <strain evidence="11">UCBG64.0493</strain>
        <tissue evidence="11">Leaf</tissue>
    </source>
</reference>
<dbReference type="EMBL" id="JAVXUP010001827">
    <property type="protein sequence ID" value="KAK3007760.1"/>
    <property type="molecule type" value="Genomic_DNA"/>
</dbReference>
<dbReference type="InterPro" id="IPR050651">
    <property type="entry name" value="Plant_Cytochrome_P450_Monoox"/>
</dbReference>
<name>A0AA88VK88_9ASTE</name>
<evidence type="ECO:0000256" key="8">
    <source>
        <dbReference type="ARBA" id="ARBA00023004"/>
    </source>
</evidence>
<comment type="subcellular location">
    <subcellularLocation>
        <location evidence="2">Membrane</location>
    </subcellularLocation>
</comment>
<evidence type="ECO:0000256" key="3">
    <source>
        <dbReference type="ARBA" id="ARBA00022617"/>
    </source>
</evidence>
<dbReference type="AlphaFoldDB" id="A0AA88VK88"/>
<comment type="caution">
    <text evidence="11">The sequence shown here is derived from an EMBL/GenBank/DDBJ whole genome shotgun (WGS) entry which is preliminary data.</text>
</comment>
<evidence type="ECO:0000256" key="1">
    <source>
        <dbReference type="ARBA" id="ARBA00001971"/>
    </source>
</evidence>
<keyword evidence="10" id="KW-0472">Membrane</keyword>
<dbReference type="SUPFAM" id="SSF48264">
    <property type="entry name" value="Cytochrome P450"/>
    <property type="match status" value="1"/>
</dbReference>
<keyword evidence="7" id="KW-0560">Oxidoreductase</keyword>
<protein>
    <submittedName>
        <fullName evidence="11">Uncharacterized protein</fullName>
    </submittedName>
</protein>
<dbReference type="PANTHER" id="PTHR47947:SF26">
    <property type="entry name" value="CYTOCHROME P450"/>
    <property type="match status" value="1"/>
</dbReference>
<keyword evidence="5" id="KW-0479">Metal-binding</keyword>
<dbReference type="Proteomes" id="UP001188597">
    <property type="component" value="Unassembled WGS sequence"/>
</dbReference>
<accession>A0AA88VK88</accession>
<keyword evidence="3" id="KW-0349">Heme</keyword>
<proteinExistence type="predicted"/>
<evidence type="ECO:0000256" key="5">
    <source>
        <dbReference type="ARBA" id="ARBA00022723"/>
    </source>
</evidence>
<dbReference type="GO" id="GO:0020037">
    <property type="term" value="F:heme binding"/>
    <property type="evidence" value="ECO:0007669"/>
    <property type="project" value="InterPro"/>
</dbReference>